<protein>
    <submittedName>
        <fullName evidence="2">Uncharacterized protein</fullName>
    </submittedName>
</protein>
<dbReference type="EMBL" id="JABXBU010000015">
    <property type="protein sequence ID" value="KAF8787361.1"/>
    <property type="molecule type" value="Genomic_DNA"/>
</dbReference>
<keyword evidence="3" id="KW-1185">Reference proteome</keyword>
<evidence type="ECO:0000313" key="2">
    <source>
        <dbReference type="EMBL" id="KAF8787361.1"/>
    </source>
</evidence>
<name>A0A8T0F904_ARGBR</name>
<comment type="caution">
    <text evidence="2">The sequence shown here is derived from an EMBL/GenBank/DDBJ whole genome shotgun (WGS) entry which is preliminary data.</text>
</comment>
<evidence type="ECO:0000313" key="3">
    <source>
        <dbReference type="Proteomes" id="UP000807504"/>
    </source>
</evidence>
<reference evidence="2" key="1">
    <citation type="journal article" date="2020" name="bioRxiv">
        <title>Chromosome-level reference genome of the European wasp spider Argiope bruennichi: a resource for studies on range expansion and evolutionary adaptation.</title>
        <authorList>
            <person name="Sheffer M.M."/>
            <person name="Hoppe A."/>
            <person name="Krehenwinkel H."/>
            <person name="Uhl G."/>
            <person name="Kuss A.W."/>
            <person name="Jensen L."/>
            <person name="Jensen C."/>
            <person name="Gillespie R.G."/>
            <person name="Hoff K.J."/>
            <person name="Prost S."/>
        </authorList>
    </citation>
    <scope>NUCLEOTIDE SEQUENCE</scope>
</reference>
<organism evidence="2 3">
    <name type="scientific">Argiope bruennichi</name>
    <name type="common">Wasp spider</name>
    <name type="synonym">Aranea bruennichi</name>
    <dbReference type="NCBI Taxonomy" id="94029"/>
    <lineage>
        <taxon>Eukaryota</taxon>
        <taxon>Metazoa</taxon>
        <taxon>Ecdysozoa</taxon>
        <taxon>Arthropoda</taxon>
        <taxon>Chelicerata</taxon>
        <taxon>Arachnida</taxon>
        <taxon>Araneae</taxon>
        <taxon>Araneomorphae</taxon>
        <taxon>Entelegynae</taxon>
        <taxon>Araneoidea</taxon>
        <taxon>Araneidae</taxon>
        <taxon>Argiope</taxon>
    </lineage>
</organism>
<dbReference type="Proteomes" id="UP000807504">
    <property type="component" value="Unassembled WGS sequence"/>
</dbReference>
<feature type="region of interest" description="Disordered" evidence="1">
    <location>
        <begin position="1"/>
        <end position="27"/>
    </location>
</feature>
<dbReference type="AlphaFoldDB" id="A0A8T0F904"/>
<reference evidence="2" key="2">
    <citation type="submission" date="2020-06" db="EMBL/GenBank/DDBJ databases">
        <authorList>
            <person name="Sheffer M."/>
        </authorList>
    </citation>
    <scope>NUCLEOTIDE SEQUENCE</scope>
</reference>
<gene>
    <name evidence="2" type="ORF">HNY73_008969</name>
</gene>
<feature type="compositionally biased region" description="Basic and acidic residues" evidence="1">
    <location>
        <begin position="1"/>
        <end position="11"/>
    </location>
</feature>
<evidence type="ECO:0000256" key="1">
    <source>
        <dbReference type="SAM" id="MobiDB-lite"/>
    </source>
</evidence>
<accession>A0A8T0F904</accession>
<sequence>MRIPHAQEKLLKSSKNKMLSPAKKRKIPPEEIPPRLFEMLEESAEYPPLFSKCMTGMFVAYKAKDYHHYPSDLIGANFRGGSQIPNPRTIYKHRLLPSRSSSTARNIL</sequence>
<proteinExistence type="predicted"/>